<dbReference type="GO" id="GO:0004560">
    <property type="term" value="F:alpha-L-fucosidase activity"/>
    <property type="evidence" value="ECO:0007669"/>
    <property type="project" value="UniProtKB-EC"/>
</dbReference>
<dbReference type="SUPFAM" id="SSF51445">
    <property type="entry name" value="(Trans)glycosidases"/>
    <property type="match status" value="1"/>
</dbReference>
<evidence type="ECO:0000313" key="9">
    <source>
        <dbReference type="Proteomes" id="UP000517523"/>
    </source>
</evidence>
<evidence type="ECO:0000256" key="4">
    <source>
        <dbReference type="ARBA" id="ARBA00022729"/>
    </source>
</evidence>
<comment type="similarity">
    <text evidence="2">Belongs to the glycosyl hydrolase 29 family.</text>
</comment>
<comment type="function">
    <text evidence="1">Alpha-L-fucosidase is responsible for hydrolyzing the alpha-1,6-linked fucose joined to the reducing-end N-acetylglucosamine of the carbohydrate moieties of glycoproteins.</text>
</comment>
<dbReference type="PRINTS" id="PR00741">
    <property type="entry name" value="GLHYDRLASE29"/>
</dbReference>
<evidence type="ECO:0000313" key="8">
    <source>
        <dbReference type="EMBL" id="MBB3130339.1"/>
    </source>
</evidence>
<name>A0A839TYN1_9BACL</name>
<dbReference type="Pfam" id="PF01120">
    <property type="entry name" value="Alpha_L_fucos"/>
    <property type="match status" value="1"/>
</dbReference>
<keyword evidence="6 8" id="KW-0326">Glycosidase</keyword>
<keyword evidence="4" id="KW-0732">Signal</keyword>
<evidence type="ECO:0000256" key="1">
    <source>
        <dbReference type="ARBA" id="ARBA00004071"/>
    </source>
</evidence>
<keyword evidence="5 8" id="KW-0378">Hydrolase</keyword>
<dbReference type="InterPro" id="IPR057739">
    <property type="entry name" value="Glyco_hydro_29_N"/>
</dbReference>
<evidence type="ECO:0000256" key="6">
    <source>
        <dbReference type="ARBA" id="ARBA00023295"/>
    </source>
</evidence>
<dbReference type="InterPro" id="IPR016286">
    <property type="entry name" value="FUC_metazoa-typ"/>
</dbReference>
<evidence type="ECO:0000256" key="2">
    <source>
        <dbReference type="ARBA" id="ARBA00007951"/>
    </source>
</evidence>
<dbReference type="AlphaFoldDB" id="A0A839TYN1"/>
<dbReference type="SMART" id="SM00812">
    <property type="entry name" value="Alpha_L_fucos"/>
    <property type="match status" value="1"/>
</dbReference>
<dbReference type="GO" id="GO:0005764">
    <property type="term" value="C:lysosome"/>
    <property type="evidence" value="ECO:0007669"/>
    <property type="project" value="TreeGrafter"/>
</dbReference>
<dbReference type="Proteomes" id="UP000517523">
    <property type="component" value="Unassembled WGS sequence"/>
</dbReference>
<dbReference type="RefSeq" id="WP_183584440.1">
    <property type="nucleotide sequence ID" value="NZ_JACHXJ010000004.1"/>
</dbReference>
<gene>
    <name evidence="8" type="ORF">FHS19_005044</name>
</gene>
<dbReference type="GO" id="GO:0016139">
    <property type="term" value="P:glycoside catabolic process"/>
    <property type="evidence" value="ECO:0007669"/>
    <property type="project" value="TreeGrafter"/>
</dbReference>
<evidence type="ECO:0000259" key="7">
    <source>
        <dbReference type="Pfam" id="PF01120"/>
    </source>
</evidence>
<reference evidence="8 9" key="1">
    <citation type="submission" date="2020-08" db="EMBL/GenBank/DDBJ databases">
        <title>Genomic Encyclopedia of Type Strains, Phase III (KMG-III): the genomes of soil and plant-associated and newly described type strains.</title>
        <authorList>
            <person name="Whitman W."/>
        </authorList>
    </citation>
    <scope>NUCLEOTIDE SEQUENCE [LARGE SCALE GENOMIC DNA]</scope>
    <source>
        <strain evidence="8 9">CECT 5831</strain>
    </source>
</reference>
<dbReference type="EC" id="3.2.1.51" evidence="3"/>
<evidence type="ECO:0000256" key="5">
    <source>
        <dbReference type="ARBA" id="ARBA00022801"/>
    </source>
</evidence>
<dbReference type="PANTHER" id="PTHR10030:SF37">
    <property type="entry name" value="ALPHA-L-FUCOSIDASE-RELATED"/>
    <property type="match status" value="1"/>
</dbReference>
<dbReference type="Gene3D" id="3.20.20.80">
    <property type="entry name" value="Glycosidases"/>
    <property type="match status" value="1"/>
</dbReference>
<protein>
    <recommendedName>
        <fullName evidence="3">alpha-L-fucosidase</fullName>
        <ecNumber evidence="3">3.2.1.51</ecNumber>
    </recommendedName>
</protein>
<organism evidence="8 9">
    <name type="scientific">Paenibacillus rhizosphaerae</name>
    <dbReference type="NCBI Taxonomy" id="297318"/>
    <lineage>
        <taxon>Bacteria</taxon>
        <taxon>Bacillati</taxon>
        <taxon>Bacillota</taxon>
        <taxon>Bacilli</taxon>
        <taxon>Bacillales</taxon>
        <taxon>Paenibacillaceae</taxon>
        <taxon>Paenibacillus</taxon>
    </lineage>
</organism>
<accession>A0A839TYN1</accession>
<evidence type="ECO:0000256" key="3">
    <source>
        <dbReference type="ARBA" id="ARBA00012662"/>
    </source>
</evidence>
<dbReference type="GO" id="GO:0006004">
    <property type="term" value="P:fucose metabolic process"/>
    <property type="evidence" value="ECO:0007669"/>
    <property type="project" value="InterPro"/>
</dbReference>
<dbReference type="PANTHER" id="PTHR10030">
    <property type="entry name" value="ALPHA-L-FUCOSIDASE"/>
    <property type="match status" value="1"/>
</dbReference>
<dbReference type="EMBL" id="JACHXJ010000004">
    <property type="protein sequence ID" value="MBB3130339.1"/>
    <property type="molecule type" value="Genomic_DNA"/>
</dbReference>
<proteinExistence type="inferred from homology"/>
<sequence>MDQQALIQRQQWFVNQRFGMFIHFNSATFQFADSDIIDWEYDHENGDEPRRFVFDPKDWNPEQLDCSQWAKAAKSAGMSFAALTAKHHEGFSLWPTEHTEHCVRNATSRRDVVKEYLDAFRAEGIEAGLYFSMLDLHHQIGRRKCTPEDKQFIKNQLEELLTNYGELPFLIIDGWNAHWGGPSYENLPFEEIDAWVKSLQPQCLLMNISCESNLNHTDVVFYENAAGQEVEDGFVGPGASCNVLTKTWFWRTTDTARELKTVDWALDMVHDCNRQNVTFLLNGAPNRQGLLDANVLERFREIGQRYRKPGELTVIPEGWLTRG</sequence>
<feature type="domain" description="Glycoside hydrolase family 29 N-terminal" evidence="7">
    <location>
        <begin position="9"/>
        <end position="307"/>
    </location>
</feature>
<comment type="caution">
    <text evidence="8">The sequence shown here is derived from an EMBL/GenBank/DDBJ whole genome shotgun (WGS) entry which is preliminary data.</text>
</comment>
<dbReference type="InterPro" id="IPR017853">
    <property type="entry name" value="GH"/>
</dbReference>
<dbReference type="InterPro" id="IPR000933">
    <property type="entry name" value="Glyco_hydro_29"/>
</dbReference>